<dbReference type="GO" id="GO:0005739">
    <property type="term" value="C:mitochondrion"/>
    <property type="evidence" value="ECO:0007669"/>
    <property type="project" value="UniProtKB-SubCell"/>
</dbReference>
<dbReference type="SUPFAM" id="SSF49493">
    <property type="entry name" value="HSP40/DnaJ peptide-binding domain"/>
    <property type="match status" value="2"/>
</dbReference>
<dbReference type="InterPro" id="IPR018253">
    <property type="entry name" value="DnaJ_domain_CS"/>
</dbReference>
<organism evidence="14 15">
    <name type="scientific">Penicillium steckii</name>
    <dbReference type="NCBI Taxonomy" id="303698"/>
    <lineage>
        <taxon>Eukaryota</taxon>
        <taxon>Fungi</taxon>
        <taxon>Dikarya</taxon>
        <taxon>Ascomycota</taxon>
        <taxon>Pezizomycotina</taxon>
        <taxon>Eurotiomycetes</taxon>
        <taxon>Eurotiomycetidae</taxon>
        <taxon>Eurotiales</taxon>
        <taxon>Aspergillaceae</taxon>
        <taxon>Penicillium</taxon>
    </lineage>
</organism>
<dbReference type="GO" id="GO:0031072">
    <property type="term" value="F:heat shock protein binding"/>
    <property type="evidence" value="ECO:0007669"/>
    <property type="project" value="InterPro"/>
</dbReference>
<dbReference type="Pfam" id="PF00684">
    <property type="entry name" value="DnaJ_CXXCXGXG"/>
    <property type="match status" value="1"/>
</dbReference>
<evidence type="ECO:0000256" key="11">
    <source>
        <dbReference type="SAM" id="MobiDB-lite"/>
    </source>
</evidence>
<dbReference type="GO" id="GO:0008270">
    <property type="term" value="F:zinc ion binding"/>
    <property type="evidence" value="ECO:0007669"/>
    <property type="project" value="UniProtKB-KW"/>
</dbReference>
<evidence type="ECO:0000256" key="9">
    <source>
        <dbReference type="ARBA" id="ARBA00072890"/>
    </source>
</evidence>
<dbReference type="InterPro" id="IPR002939">
    <property type="entry name" value="DnaJ_C"/>
</dbReference>
<dbReference type="InterPro" id="IPR008971">
    <property type="entry name" value="HSP40/DnaJ_pept-bd"/>
</dbReference>
<keyword evidence="15" id="KW-1185">Reference proteome</keyword>
<keyword evidence="7" id="KW-0496">Mitochondrion</keyword>
<dbReference type="GO" id="GO:0042026">
    <property type="term" value="P:protein refolding"/>
    <property type="evidence" value="ECO:0007669"/>
    <property type="project" value="TreeGrafter"/>
</dbReference>
<dbReference type="PROSITE" id="PS50076">
    <property type="entry name" value="DNAJ_2"/>
    <property type="match status" value="1"/>
</dbReference>
<dbReference type="Proteomes" id="UP000191285">
    <property type="component" value="Unassembled WGS sequence"/>
</dbReference>
<dbReference type="InterPro" id="IPR001623">
    <property type="entry name" value="DnaJ_domain"/>
</dbReference>
<evidence type="ECO:0000256" key="8">
    <source>
        <dbReference type="ARBA" id="ARBA00023186"/>
    </source>
</evidence>
<reference evidence="15" key="1">
    <citation type="journal article" date="2017" name="Nat. Microbiol.">
        <title>Global analysis of biosynthetic gene clusters reveals vast potential of secondary metabolite production in Penicillium species.</title>
        <authorList>
            <person name="Nielsen J.C."/>
            <person name="Grijseels S."/>
            <person name="Prigent S."/>
            <person name="Ji B."/>
            <person name="Dainat J."/>
            <person name="Nielsen K.F."/>
            <person name="Frisvad J.C."/>
            <person name="Workman M."/>
            <person name="Nielsen J."/>
        </authorList>
    </citation>
    <scope>NUCLEOTIDE SEQUENCE [LARGE SCALE GENOMIC DNA]</scope>
    <source>
        <strain evidence="15">IBT 24891</strain>
    </source>
</reference>
<evidence type="ECO:0000256" key="4">
    <source>
        <dbReference type="ARBA" id="ARBA00022771"/>
    </source>
</evidence>
<evidence type="ECO:0000256" key="6">
    <source>
        <dbReference type="ARBA" id="ARBA00022946"/>
    </source>
</evidence>
<dbReference type="Pfam" id="PF00226">
    <property type="entry name" value="DnaJ"/>
    <property type="match status" value="1"/>
</dbReference>
<dbReference type="OrthoDB" id="10256793at2759"/>
<feature type="domain" description="CR-type" evidence="13">
    <location>
        <begin position="238"/>
        <end position="319"/>
    </location>
</feature>
<dbReference type="PROSITE" id="PS51188">
    <property type="entry name" value="ZF_CR"/>
    <property type="match status" value="1"/>
</dbReference>
<dbReference type="GO" id="GO:0051082">
    <property type="term" value="F:unfolded protein binding"/>
    <property type="evidence" value="ECO:0007669"/>
    <property type="project" value="InterPro"/>
</dbReference>
<dbReference type="InterPro" id="IPR036410">
    <property type="entry name" value="HSP_DnaJ_Cys-rich_dom_sf"/>
</dbReference>
<keyword evidence="6" id="KW-0809">Transit peptide</keyword>
<dbReference type="PANTHER" id="PTHR43096">
    <property type="entry name" value="DNAJ HOMOLOG 1, MITOCHONDRIAL-RELATED"/>
    <property type="match status" value="1"/>
</dbReference>
<evidence type="ECO:0000256" key="3">
    <source>
        <dbReference type="ARBA" id="ARBA00022737"/>
    </source>
</evidence>
<keyword evidence="4 10" id="KW-0863">Zinc-finger</keyword>
<feature type="region of interest" description="Disordered" evidence="11">
    <location>
        <begin position="478"/>
        <end position="552"/>
    </location>
</feature>
<dbReference type="FunFam" id="1.10.287.110:FF:000053">
    <property type="entry name" value="Putative Mitochondrial DnaJ chaperone"/>
    <property type="match status" value="1"/>
</dbReference>
<dbReference type="HAMAP" id="MF_01152">
    <property type="entry name" value="DnaJ"/>
    <property type="match status" value="1"/>
</dbReference>
<dbReference type="CDD" id="cd10747">
    <property type="entry name" value="DnaJ_C"/>
    <property type="match status" value="1"/>
</dbReference>
<keyword evidence="5 10" id="KW-0862">Zinc</keyword>
<sequence length="552" mass="58434">MNPSAAFPKAAGLPARLLRAPSQCSKQTTTPNLCLAGQKRGYNAAATVSPARRLREDQFKRKSSDVFSVRTFHNTAPLSIPDPYKTLGVDKKASAGDIKKAYYGMAKKYHPDTNKEPDAKEKFAEAQTAYELLSDAKKRENYDRFGSAAFDQNGGFDPSGGNPFAGAGGFHGFGGGFGGGGFGGGFAQDINFEDLFGAFTGGARRGPRGRRNPFQEQILVGEDIEVQSNITFMDAAKGTSKEIPVTPLTQCGTCSGDGLKSGAKRSQCRQCNGTGTRVHLMQGGFQVAATCDACGGVGQSVPRGSECGTCNGNGVVRERKTIKVDIPAGVDNGMRMRVTGEGDAPPTGTAAAAGARTQRGDLYVTIRVAPDSRFSRSGDDILHTASLPLTTALLGGEVTIPTLDSEVKVKVATGTGTGDRITLTGMGMKKIGGGRARIQPTGDLKVEFKVVMPKYLTGNQRTILEVLADEMNDKTARRTMNFSKESPPSNTGSSEDSSKNEGFLKSVWHKLTDKHGDASKPESKPESKGAKDADAKDSEKKENGKDETKNSS</sequence>
<dbReference type="Pfam" id="PF01556">
    <property type="entry name" value="DnaJ_C"/>
    <property type="match status" value="1"/>
</dbReference>
<feature type="compositionally biased region" description="Basic and acidic residues" evidence="11">
    <location>
        <begin position="510"/>
        <end position="552"/>
    </location>
</feature>
<comment type="subcellular location">
    <subcellularLocation>
        <location evidence="1">Mitochondrion</location>
    </subcellularLocation>
</comment>
<dbReference type="Gene3D" id="2.60.260.20">
    <property type="entry name" value="Urease metallochaperone UreE, N-terminal domain"/>
    <property type="match status" value="2"/>
</dbReference>
<dbReference type="InterPro" id="IPR036869">
    <property type="entry name" value="J_dom_sf"/>
</dbReference>
<keyword evidence="3" id="KW-0677">Repeat</keyword>
<dbReference type="CDD" id="cd06257">
    <property type="entry name" value="DnaJ"/>
    <property type="match status" value="1"/>
</dbReference>
<feature type="zinc finger region" description="CR-type" evidence="10">
    <location>
        <begin position="238"/>
        <end position="319"/>
    </location>
</feature>
<evidence type="ECO:0000256" key="1">
    <source>
        <dbReference type="ARBA" id="ARBA00004173"/>
    </source>
</evidence>
<evidence type="ECO:0000256" key="10">
    <source>
        <dbReference type="PROSITE-ProRule" id="PRU00546"/>
    </source>
</evidence>
<evidence type="ECO:0000256" key="7">
    <source>
        <dbReference type="ARBA" id="ARBA00023128"/>
    </source>
</evidence>
<name>A0A1V6TY36_9EURO</name>
<dbReference type="CDD" id="cd10719">
    <property type="entry name" value="DnaJ_zf"/>
    <property type="match status" value="1"/>
</dbReference>
<dbReference type="FunFam" id="2.10.230.10:FF:000001">
    <property type="entry name" value="DnaJ subfamily A member 2"/>
    <property type="match status" value="1"/>
</dbReference>
<evidence type="ECO:0000256" key="2">
    <source>
        <dbReference type="ARBA" id="ARBA00022723"/>
    </source>
</evidence>
<evidence type="ECO:0000313" key="14">
    <source>
        <dbReference type="EMBL" id="OQE31257.1"/>
    </source>
</evidence>
<dbReference type="PROSITE" id="PS00636">
    <property type="entry name" value="DNAJ_1"/>
    <property type="match status" value="1"/>
</dbReference>
<evidence type="ECO:0000313" key="15">
    <source>
        <dbReference type="Proteomes" id="UP000191285"/>
    </source>
</evidence>
<evidence type="ECO:0000259" key="13">
    <source>
        <dbReference type="PROSITE" id="PS51188"/>
    </source>
</evidence>
<evidence type="ECO:0000259" key="12">
    <source>
        <dbReference type="PROSITE" id="PS50076"/>
    </source>
</evidence>
<dbReference type="GO" id="GO:0009408">
    <property type="term" value="P:response to heat"/>
    <property type="evidence" value="ECO:0007669"/>
    <property type="project" value="InterPro"/>
</dbReference>
<dbReference type="InterPro" id="IPR012724">
    <property type="entry name" value="DnaJ"/>
</dbReference>
<dbReference type="GO" id="GO:0005524">
    <property type="term" value="F:ATP binding"/>
    <property type="evidence" value="ECO:0007669"/>
    <property type="project" value="InterPro"/>
</dbReference>
<dbReference type="SMART" id="SM00271">
    <property type="entry name" value="DnaJ"/>
    <property type="match status" value="1"/>
</dbReference>
<dbReference type="InterPro" id="IPR001305">
    <property type="entry name" value="HSP_DnaJ_Cys-rich_dom"/>
</dbReference>
<keyword evidence="8" id="KW-0143">Chaperone</keyword>
<dbReference type="Gene3D" id="2.10.230.10">
    <property type="entry name" value="Heat shock protein DnaJ, cysteine-rich domain"/>
    <property type="match status" value="1"/>
</dbReference>
<dbReference type="FunFam" id="2.60.260.20:FF:000005">
    <property type="entry name" value="Chaperone protein dnaJ 1, mitochondrial"/>
    <property type="match status" value="1"/>
</dbReference>
<dbReference type="AlphaFoldDB" id="A0A1V6TY36"/>
<gene>
    <name evidence="14" type="ORF">PENSTE_c001G09917</name>
</gene>
<comment type="caution">
    <text evidence="14">The sequence shown here is derived from an EMBL/GenBank/DDBJ whole genome shotgun (WGS) entry which is preliminary data.</text>
</comment>
<dbReference type="STRING" id="303698.A0A1V6TY36"/>
<keyword evidence="2 10" id="KW-0479">Metal-binding</keyword>
<dbReference type="EMBL" id="MLKD01000001">
    <property type="protein sequence ID" value="OQE31257.1"/>
    <property type="molecule type" value="Genomic_DNA"/>
</dbReference>
<protein>
    <recommendedName>
        <fullName evidence="9">DnaJ homolog 1, mitochondrial</fullName>
    </recommendedName>
</protein>
<dbReference type="PANTHER" id="PTHR43096:SF52">
    <property type="entry name" value="DNAJ HOMOLOG 1, MITOCHONDRIAL-RELATED"/>
    <property type="match status" value="1"/>
</dbReference>
<proteinExistence type="inferred from homology"/>
<feature type="domain" description="J" evidence="12">
    <location>
        <begin position="82"/>
        <end position="146"/>
    </location>
</feature>
<dbReference type="SUPFAM" id="SSF57938">
    <property type="entry name" value="DnaJ/Hsp40 cysteine-rich domain"/>
    <property type="match status" value="1"/>
</dbReference>
<dbReference type="PRINTS" id="PR00625">
    <property type="entry name" value="JDOMAIN"/>
</dbReference>
<dbReference type="SUPFAM" id="SSF46565">
    <property type="entry name" value="Chaperone J-domain"/>
    <property type="match status" value="1"/>
</dbReference>
<evidence type="ECO:0000256" key="5">
    <source>
        <dbReference type="ARBA" id="ARBA00022833"/>
    </source>
</evidence>
<accession>A0A1V6TY36</accession>
<feature type="compositionally biased region" description="Polar residues" evidence="11">
    <location>
        <begin position="478"/>
        <end position="495"/>
    </location>
</feature>
<dbReference type="Gene3D" id="1.10.287.110">
    <property type="entry name" value="DnaJ domain"/>
    <property type="match status" value="1"/>
</dbReference>